<protein>
    <submittedName>
        <fullName evidence="4">Uncharacterized protein</fullName>
    </submittedName>
</protein>
<dbReference type="eggNOG" id="ENOG5031PKM">
    <property type="taxonomic scope" value="Bacteria"/>
</dbReference>
<evidence type="ECO:0000313" key="5">
    <source>
        <dbReference type="Proteomes" id="UP000002817"/>
    </source>
</evidence>
<dbReference type="EMBL" id="ACZV01000005">
    <property type="protein sequence ID" value="EEX91990.1"/>
    <property type="molecule type" value="Genomic_DNA"/>
</dbReference>
<accession>C9QJZ7</accession>
<dbReference type="PATRIC" id="fig|675816.5.peg.347"/>
<evidence type="ECO:0000313" key="4">
    <source>
        <dbReference type="EMBL" id="EGU53682.1"/>
    </source>
</evidence>
<feature type="compositionally biased region" description="Polar residues" evidence="1">
    <location>
        <begin position="206"/>
        <end position="215"/>
    </location>
</feature>
<comment type="caution">
    <text evidence="4">The sequence shown here is derived from an EMBL/GenBank/DDBJ whole genome shotgun (WGS) entry which is preliminary data.</text>
</comment>
<keyword evidence="2" id="KW-0812">Transmembrane</keyword>
<keyword evidence="2" id="KW-1133">Transmembrane helix</keyword>
<evidence type="ECO:0000256" key="2">
    <source>
        <dbReference type="SAM" id="Phobius"/>
    </source>
</evidence>
<reference evidence="4" key="2">
    <citation type="submission" date="2011-08" db="EMBL/GenBank/DDBJ databases">
        <authorList>
            <person name="Hoffman M."/>
            <person name="Strain E.A."/>
            <person name="Brown E."/>
            <person name="Allard M.W."/>
        </authorList>
    </citation>
    <scope>NUCLEOTIDE SEQUENCE</scope>
    <source>
        <strain evidence="4">CIP 102891</strain>
    </source>
</reference>
<dbReference type="Proteomes" id="UP000002817">
    <property type="component" value="Unassembled WGS sequence"/>
</dbReference>
<feature type="region of interest" description="Disordered" evidence="1">
    <location>
        <begin position="165"/>
        <end position="215"/>
    </location>
</feature>
<dbReference type="OrthoDB" id="8914075at2"/>
<keyword evidence="2" id="KW-0472">Membrane</keyword>
<dbReference type="STRING" id="675816.VIA_002634"/>
<proteinExistence type="predicted"/>
<dbReference type="Proteomes" id="UP000003515">
    <property type="component" value="Unassembled WGS sequence"/>
</dbReference>
<evidence type="ECO:0000313" key="6">
    <source>
        <dbReference type="Proteomes" id="UP000003515"/>
    </source>
</evidence>
<feature type="transmembrane region" description="Helical" evidence="2">
    <location>
        <begin position="77"/>
        <end position="97"/>
    </location>
</feature>
<feature type="transmembrane region" description="Helical" evidence="2">
    <location>
        <begin position="21"/>
        <end position="41"/>
    </location>
</feature>
<reference evidence="3 6" key="1">
    <citation type="submission" date="2009-10" db="EMBL/GenBank/DDBJ databases">
        <authorList>
            <consortium name="Los Alamos National Laboratory (LANL)"/>
            <consortium name="National Microbial Pathogen Data Resource (NMPDR)"/>
            <person name="Munk A.C."/>
            <person name="Chertkov O."/>
            <person name="Tapia R."/>
            <person name="Green L."/>
            <person name="Rogers Y."/>
            <person name="Detter J.C."/>
            <person name="Bruce D."/>
            <person name="Brettin T.S."/>
            <person name="Colwell R.R."/>
            <person name="Huq A."/>
            <person name="Grim C.J."/>
            <person name="Hasan N.A."/>
            <person name="Bartels D."/>
            <person name="Vonstein V."/>
        </authorList>
    </citation>
    <scope>NUCLEOTIDE SEQUENCE [LARGE SCALE GENOMIC DNA]</scope>
    <source>
        <strain evidence="3 6">CIP 102891</strain>
    </source>
</reference>
<dbReference type="AlphaFoldDB" id="C9QJZ7"/>
<reference evidence="4 5" key="3">
    <citation type="journal article" date="2012" name="Int. J. Syst. Evol. Microbiol.">
        <title>Vibrio caribbeanicus sp. nov., isolated from the marine sponge Scleritoderma cyanea.</title>
        <authorList>
            <person name="Hoffmann M."/>
            <person name="Monday S.R."/>
            <person name="Allard M.W."/>
            <person name="Strain E.A."/>
            <person name="Whittaker P."/>
            <person name="Naum M."/>
            <person name="McCarthy P.J."/>
            <person name="Lopez J.V."/>
            <person name="Fischer M."/>
            <person name="Brown E.W."/>
        </authorList>
    </citation>
    <scope>NUCLEOTIDE SEQUENCE [LARGE SCALE GENOMIC DNA]</scope>
    <source>
        <strain evidence="4">CIP 102891</strain>
        <strain evidence="5">CIP 102891 / ATCC 33934</strain>
    </source>
</reference>
<evidence type="ECO:0000313" key="3">
    <source>
        <dbReference type="EMBL" id="EEX91990.1"/>
    </source>
</evidence>
<name>C9QJZ7_VIBOR</name>
<organism evidence="4 5">
    <name type="scientific">Vibrio orientalis CIP 102891 = ATCC 33934</name>
    <dbReference type="NCBI Taxonomy" id="675816"/>
    <lineage>
        <taxon>Bacteria</taxon>
        <taxon>Pseudomonadati</taxon>
        <taxon>Pseudomonadota</taxon>
        <taxon>Gammaproteobacteria</taxon>
        <taxon>Vibrionales</taxon>
        <taxon>Vibrionaceae</taxon>
        <taxon>Vibrio</taxon>
        <taxon>Vibrio oreintalis group</taxon>
    </lineage>
</organism>
<gene>
    <name evidence="3" type="ORF">VIA_002634</name>
    <name evidence="4" type="ORF">VIOR3934_02977</name>
</gene>
<sequence>MIADAVTSIRAYLYEKNSSPLLGSVVVSWLFWNYRMVLLVFSDMKYAEKMAEIDRFYNDNFYTITIKSFELSVSNQSMIAVILPLLTAAFYLFVYPIPAKKVFEYSLVKQKELREAKQKAEEAKLLNVEESKLLWKRVVDSDQQLAEERERYSRLIAEKDSQISELKDRLKPSEPPSFERDEQEAILNEEKSKGSEKESESEDNTHQSYIRVQPASIQTEDERLYDRTMELLSLEPPYDEQEETQLVLLSELADSPNALPVHALVKKYKNQGKAKFYIDELVEEGLVNRSPNDYYSISQPVKRAIIKNRK</sequence>
<evidence type="ECO:0000256" key="1">
    <source>
        <dbReference type="SAM" id="MobiDB-lite"/>
    </source>
</evidence>
<keyword evidence="6" id="KW-1185">Reference proteome</keyword>
<dbReference type="EMBL" id="AFWH01000002">
    <property type="protein sequence ID" value="EGU53682.1"/>
    <property type="molecule type" value="Genomic_DNA"/>
</dbReference>
<feature type="compositionally biased region" description="Basic and acidic residues" evidence="1">
    <location>
        <begin position="188"/>
        <end position="198"/>
    </location>
</feature>
<feature type="compositionally biased region" description="Basic and acidic residues" evidence="1">
    <location>
        <begin position="165"/>
        <end position="180"/>
    </location>
</feature>